<organism evidence="1 2">
    <name type="scientific">Digitaria exilis</name>
    <dbReference type="NCBI Taxonomy" id="1010633"/>
    <lineage>
        <taxon>Eukaryota</taxon>
        <taxon>Viridiplantae</taxon>
        <taxon>Streptophyta</taxon>
        <taxon>Embryophyta</taxon>
        <taxon>Tracheophyta</taxon>
        <taxon>Spermatophyta</taxon>
        <taxon>Magnoliopsida</taxon>
        <taxon>Liliopsida</taxon>
        <taxon>Poales</taxon>
        <taxon>Poaceae</taxon>
        <taxon>PACMAD clade</taxon>
        <taxon>Panicoideae</taxon>
        <taxon>Panicodae</taxon>
        <taxon>Paniceae</taxon>
        <taxon>Anthephorinae</taxon>
        <taxon>Digitaria</taxon>
    </lineage>
</organism>
<keyword evidence="2" id="KW-1185">Reference proteome</keyword>
<proteinExistence type="predicted"/>
<accession>A0A835DVP5</accession>
<gene>
    <name evidence="1" type="ORF">HU200_062691</name>
</gene>
<dbReference type="AlphaFoldDB" id="A0A835DVP5"/>
<evidence type="ECO:0000313" key="2">
    <source>
        <dbReference type="Proteomes" id="UP000636709"/>
    </source>
</evidence>
<reference evidence="1" key="1">
    <citation type="submission" date="2020-07" db="EMBL/GenBank/DDBJ databases">
        <title>Genome sequence and genetic diversity analysis of an under-domesticated orphan crop, white fonio (Digitaria exilis).</title>
        <authorList>
            <person name="Bennetzen J.L."/>
            <person name="Chen S."/>
            <person name="Ma X."/>
            <person name="Wang X."/>
            <person name="Yssel A.E.J."/>
            <person name="Chaluvadi S.R."/>
            <person name="Johnson M."/>
            <person name="Gangashetty P."/>
            <person name="Hamidou F."/>
            <person name="Sanogo M.D."/>
            <person name="Zwaenepoel A."/>
            <person name="Wallace J."/>
            <person name="Van De Peer Y."/>
            <person name="Van Deynze A."/>
        </authorList>
    </citation>
    <scope>NUCLEOTIDE SEQUENCE</scope>
    <source>
        <tissue evidence="1">Leaves</tissue>
    </source>
</reference>
<dbReference type="EMBL" id="JACEFO010002631">
    <property type="protein sequence ID" value="KAF8652793.1"/>
    <property type="molecule type" value="Genomic_DNA"/>
</dbReference>
<protein>
    <submittedName>
        <fullName evidence="1">Uncharacterized protein</fullName>
    </submittedName>
</protein>
<evidence type="ECO:0000313" key="1">
    <source>
        <dbReference type="EMBL" id="KAF8652793.1"/>
    </source>
</evidence>
<name>A0A835DVP5_9POAL</name>
<comment type="caution">
    <text evidence="1">The sequence shown here is derived from an EMBL/GenBank/DDBJ whole genome shotgun (WGS) entry which is preliminary data.</text>
</comment>
<dbReference type="Proteomes" id="UP000636709">
    <property type="component" value="Unassembled WGS sequence"/>
</dbReference>
<sequence length="29" mass="3130">METGLYGRRSDVVTSSQAHPKTGVKILVV</sequence>